<dbReference type="InterPro" id="IPR037239">
    <property type="entry name" value="OSBP_sf"/>
</dbReference>
<keyword evidence="5 9" id="KW-0445">Lipid transport</keyword>
<evidence type="ECO:0000256" key="8">
    <source>
        <dbReference type="RuleBase" id="RU003844"/>
    </source>
</evidence>
<evidence type="ECO:0000256" key="1">
    <source>
        <dbReference type="ARBA" id="ARBA00004170"/>
    </source>
</evidence>
<organism evidence="11 12">
    <name type="scientific">Plectus sambesii</name>
    <dbReference type="NCBI Taxonomy" id="2011161"/>
    <lineage>
        <taxon>Eukaryota</taxon>
        <taxon>Metazoa</taxon>
        <taxon>Ecdysozoa</taxon>
        <taxon>Nematoda</taxon>
        <taxon>Chromadorea</taxon>
        <taxon>Plectida</taxon>
        <taxon>Plectina</taxon>
        <taxon>Plectoidea</taxon>
        <taxon>Plectidae</taxon>
        <taxon>Plectus</taxon>
    </lineage>
</organism>
<keyword evidence="4" id="KW-0597">Phosphoprotein</keyword>
<dbReference type="PROSITE" id="PS01013">
    <property type="entry name" value="OSBP"/>
    <property type="match status" value="1"/>
</dbReference>
<comment type="similarity">
    <text evidence="2 8">Belongs to the OSBP family.</text>
</comment>
<evidence type="ECO:0000256" key="9">
    <source>
        <dbReference type="RuleBase" id="RU003845"/>
    </source>
</evidence>
<feature type="compositionally biased region" description="Polar residues" evidence="10">
    <location>
        <begin position="1"/>
        <end position="10"/>
    </location>
</feature>
<evidence type="ECO:0000256" key="6">
    <source>
        <dbReference type="ARBA" id="ARBA00023121"/>
    </source>
</evidence>
<dbReference type="SUPFAM" id="SSF144000">
    <property type="entry name" value="Oxysterol-binding protein-like"/>
    <property type="match status" value="1"/>
</dbReference>
<dbReference type="PANTHER" id="PTHR10972">
    <property type="entry name" value="OXYSTEROL-BINDING PROTEIN-RELATED"/>
    <property type="match status" value="1"/>
</dbReference>
<name>A0A914W5Q3_9BILA</name>
<dbReference type="AlphaFoldDB" id="A0A914W5Q3"/>
<dbReference type="GO" id="GO:0032934">
    <property type="term" value="F:sterol binding"/>
    <property type="evidence" value="ECO:0007669"/>
    <property type="project" value="TreeGrafter"/>
</dbReference>
<dbReference type="GO" id="GO:0005829">
    <property type="term" value="C:cytosol"/>
    <property type="evidence" value="ECO:0007669"/>
    <property type="project" value="TreeGrafter"/>
</dbReference>
<evidence type="ECO:0000313" key="11">
    <source>
        <dbReference type="Proteomes" id="UP000887566"/>
    </source>
</evidence>
<evidence type="ECO:0000256" key="2">
    <source>
        <dbReference type="ARBA" id="ARBA00008842"/>
    </source>
</evidence>
<evidence type="ECO:0000256" key="5">
    <source>
        <dbReference type="ARBA" id="ARBA00023055"/>
    </source>
</evidence>
<evidence type="ECO:0000256" key="7">
    <source>
        <dbReference type="ARBA" id="ARBA00023136"/>
    </source>
</evidence>
<dbReference type="Gene3D" id="2.40.160.120">
    <property type="match status" value="1"/>
</dbReference>
<dbReference type="GO" id="GO:0005886">
    <property type="term" value="C:plasma membrane"/>
    <property type="evidence" value="ECO:0007669"/>
    <property type="project" value="TreeGrafter"/>
</dbReference>
<dbReference type="PANTHER" id="PTHR10972:SF205">
    <property type="entry name" value="OXYSTEROL-BINDING PROTEIN 1"/>
    <property type="match status" value="1"/>
</dbReference>
<evidence type="ECO:0000256" key="3">
    <source>
        <dbReference type="ARBA" id="ARBA00022448"/>
    </source>
</evidence>
<keyword evidence="11" id="KW-1185">Reference proteome</keyword>
<proteinExistence type="inferred from homology"/>
<keyword evidence="6" id="KW-0446">Lipid-binding</keyword>
<reference evidence="12" key="1">
    <citation type="submission" date="2022-11" db="UniProtKB">
        <authorList>
            <consortium name="WormBaseParasite"/>
        </authorList>
    </citation>
    <scope>IDENTIFICATION</scope>
</reference>
<feature type="compositionally biased region" description="Basic and acidic residues" evidence="10">
    <location>
        <begin position="467"/>
        <end position="479"/>
    </location>
</feature>
<dbReference type="WBParaSite" id="PSAMB.scaffold31size108074.g842.t1">
    <property type="protein sequence ID" value="PSAMB.scaffold31size108074.g842.t1"/>
    <property type="gene ID" value="PSAMB.scaffold31size108074.g842"/>
</dbReference>
<dbReference type="GO" id="GO:0006869">
    <property type="term" value="P:lipid transport"/>
    <property type="evidence" value="ECO:0007669"/>
    <property type="project" value="UniProtKB-KW"/>
</dbReference>
<dbReference type="GO" id="GO:0097038">
    <property type="term" value="C:perinuclear endoplasmic reticulum"/>
    <property type="evidence" value="ECO:0007669"/>
    <property type="project" value="TreeGrafter"/>
</dbReference>
<accession>A0A914W5Q3</accession>
<feature type="region of interest" description="Disordered" evidence="10">
    <location>
        <begin position="1"/>
        <end position="22"/>
    </location>
</feature>
<evidence type="ECO:0000256" key="4">
    <source>
        <dbReference type="ARBA" id="ARBA00022553"/>
    </source>
</evidence>
<dbReference type="InterPro" id="IPR011993">
    <property type="entry name" value="PH-like_dom_sf"/>
</dbReference>
<dbReference type="Pfam" id="PF01237">
    <property type="entry name" value="Oxysterol_BP"/>
    <property type="match status" value="1"/>
</dbReference>
<dbReference type="Gene3D" id="2.30.29.30">
    <property type="entry name" value="Pleckstrin-homology domain (PH domain)/Phosphotyrosine-binding domain (PTB)"/>
    <property type="match status" value="1"/>
</dbReference>
<keyword evidence="3 9" id="KW-0813">Transport</keyword>
<dbReference type="Proteomes" id="UP000887566">
    <property type="component" value="Unplaced"/>
</dbReference>
<dbReference type="InterPro" id="IPR000648">
    <property type="entry name" value="Oxysterol-bd"/>
</dbReference>
<comment type="subcellular location">
    <subcellularLocation>
        <location evidence="1">Membrane</location>
        <topology evidence="1">Peripheral membrane protein</topology>
    </subcellularLocation>
</comment>
<feature type="compositionally biased region" description="Basic and acidic residues" evidence="10">
    <location>
        <begin position="403"/>
        <end position="420"/>
    </location>
</feature>
<dbReference type="InterPro" id="IPR018494">
    <property type="entry name" value="Oxysterol-bd_CS"/>
</dbReference>
<evidence type="ECO:0000256" key="10">
    <source>
        <dbReference type="SAM" id="MobiDB-lite"/>
    </source>
</evidence>
<dbReference type="FunFam" id="2.40.160.120:FF:000003">
    <property type="entry name" value="Oxysterol-binding protein"/>
    <property type="match status" value="1"/>
</dbReference>
<sequence>MSRASSTQSLAKTSTSSGGSGEKKEATAIAGWLHKWTNYIKGYRRPRSGLICRRAIPDAPPHLLSLRRITDGTACLLVASAATVALSGSRRRLTSYRSLVSVVAHRCDRPDGRVLAAKRASPPPLHLVKYIMALKRRFSNAKRSLRRRFRLPCRSNSFVVIQKVSGVSQTSNDCYCGNAASSCSCGAEERKLLKNGAKAKNQAEVGHTCRGSINLQEARIHTENACNFIVSGSTQTFHLKAASEVERQKWVTGLELVRHRAIKAAESDEDEELKIEADEMGGHTDVSSSSKTELNNALKMLEGKMDDLRTCQELISKHGSQLLKSLTEFEATATTGDVGPKVKVINERATLFRITTNAMINACNEFVSMGQTHSKKWSRLLQHEHQQRVQLQDQLEQLARQHSSLERQAIKERASSDAHPTKRAPYADSDEEQFHDAAEDVQEAPDSHLGAPPRQKLSRQPSQASCEARDDDRPNKELANKFNFDIVNQGGPPTDNTTTEPSTPEKSRRLVSVRQRRAMIPYRPQVGLNLWSIMRNCIGKELSKIPMPVNFNEPLSVLQRITEDLEYADILDRASAKMDSTEQMCYVAAYTISSYSTTGHRATKPFNPLLGETYECDRTEDLGWRSVAEQVSHHPPAAAQYAEGKEWIMYQDFTMTSKFRGKYLSVIPIGYSHVEFPKSGNHYTWRKVTTTVHNIIVGKLWIDNHGDMTIENHKTGDKCHLKLIPYSYFSRDVPRKVTGVVTDKDDVVRWVLQGTWDDHMDALKVTKGSQSGEKSDKSVFETLPARRIWTVNPPYPASDKMYHFTKLAIELNEPEEGVAPTDSRVRPDQRLMEEGRWDESNQVKLKIEEKQRVVRRQREADAEQAMLEGRPYKEVEPTWFKKSKDEYTGGVIHMYKGEYWKCKEAQKWDRCPSIF</sequence>
<keyword evidence="7" id="KW-0472">Membrane</keyword>
<feature type="region of interest" description="Disordered" evidence="10">
    <location>
        <begin position="402"/>
        <end position="510"/>
    </location>
</feature>
<protein>
    <recommendedName>
        <fullName evidence="9">Oxysterol-binding protein</fullName>
    </recommendedName>
</protein>
<dbReference type="SUPFAM" id="SSF50729">
    <property type="entry name" value="PH domain-like"/>
    <property type="match status" value="1"/>
</dbReference>
<evidence type="ECO:0000313" key="12">
    <source>
        <dbReference type="WBParaSite" id="PSAMB.scaffold31size108074.g842.t1"/>
    </source>
</evidence>